<dbReference type="Proteomes" id="UP000245999">
    <property type="component" value="Chromosome"/>
</dbReference>
<dbReference type="KEGG" id="hnv:DDQ68_05375"/>
<organism evidence="2 3">
    <name type="scientific">Hymenobacter nivis</name>
    <dbReference type="NCBI Taxonomy" id="1850093"/>
    <lineage>
        <taxon>Bacteria</taxon>
        <taxon>Pseudomonadati</taxon>
        <taxon>Bacteroidota</taxon>
        <taxon>Cytophagia</taxon>
        <taxon>Cytophagales</taxon>
        <taxon>Hymenobacteraceae</taxon>
        <taxon>Hymenobacter</taxon>
    </lineage>
</organism>
<dbReference type="SMART" id="SM01321">
    <property type="entry name" value="Y1_Tnp"/>
    <property type="match status" value="1"/>
</dbReference>
<dbReference type="GO" id="GO:0043565">
    <property type="term" value="F:sequence-specific DNA binding"/>
    <property type="evidence" value="ECO:0007669"/>
    <property type="project" value="TreeGrafter"/>
</dbReference>
<dbReference type="GO" id="GO:0004803">
    <property type="term" value="F:transposase activity"/>
    <property type="evidence" value="ECO:0007669"/>
    <property type="project" value="InterPro"/>
</dbReference>
<dbReference type="InterPro" id="IPR052715">
    <property type="entry name" value="RAYT_transposase"/>
</dbReference>
<dbReference type="SUPFAM" id="SSF143422">
    <property type="entry name" value="Transposase IS200-like"/>
    <property type="match status" value="1"/>
</dbReference>
<dbReference type="AlphaFoldDB" id="A0A2Z3GJS4"/>
<gene>
    <name evidence="2" type="ORF">DDQ68_05375</name>
</gene>
<reference evidence="3" key="1">
    <citation type="submission" date="2018-04" db="EMBL/GenBank/DDBJ databases">
        <title>Complete genome of Antarctic heterotrophic bacterium Hymenobacter nivis.</title>
        <authorList>
            <person name="Terashima M."/>
        </authorList>
    </citation>
    <scope>NUCLEOTIDE SEQUENCE [LARGE SCALE GENOMIC DNA]</scope>
    <source>
        <strain evidence="3">NBRC 111535</strain>
    </source>
</reference>
<evidence type="ECO:0000313" key="2">
    <source>
        <dbReference type="EMBL" id="AWM32272.1"/>
    </source>
</evidence>
<proteinExistence type="predicted"/>
<dbReference type="InterPro" id="IPR002686">
    <property type="entry name" value="Transposase_17"/>
</dbReference>
<sequence>MFRAAAGGGKPVCFGQRRAGASPAPYFRGMEPLPQRRSVRYSGYDYSGAGYYALTICARDKAHLFGTLPPDGPLLPSLLGQAVLAELAALPTNYPTVRLDTWMVMPNHLHLILALTRNQAVAVSQVVGGFKSRCYRRWRQGEPAAGQAAPPSCWQRNYHERIIRDAAELDAHRRYIHANPSRW</sequence>
<dbReference type="EMBL" id="CP029145">
    <property type="protein sequence ID" value="AWM32272.1"/>
    <property type="molecule type" value="Genomic_DNA"/>
</dbReference>
<dbReference type="PANTHER" id="PTHR36966">
    <property type="entry name" value="REP-ASSOCIATED TYROSINE TRANSPOSASE"/>
    <property type="match status" value="1"/>
</dbReference>
<dbReference type="Gene3D" id="3.30.70.1290">
    <property type="entry name" value="Transposase IS200-like"/>
    <property type="match status" value="1"/>
</dbReference>
<dbReference type="OrthoDB" id="9794403at2"/>
<evidence type="ECO:0000259" key="1">
    <source>
        <dbReference type="SMART" id="SM01321"/>
    </source>
</evidence>
<dbReference type="Pfam" id="PF01797">
    <property type="entry name" value="Y1_Tnp"/>
    <property type="match status" value="1"/>
</dbReference>
<keyword evidence="3" id="KW-1185">Reference proteome</keyword>
<name>A0A2Z3GJS4_9BACT</name>
<protein>
    <recommendedName>
        <fullName evidence="1">Transposase IS200-like domain-containing protein</fullName>
    </recommendedName>
</protein>
<dbReference type="InterPro" id="IPR036515">
    <property type="entry name" value="Transposase_17_sf"/>
</dbReference>
<evidence type="ECO:0000313" key="3">
    <source>
        <dbReference type="Proteomes" id="UP000245999"/>
    </source>
</evidence>
<feature type="domain" description="Transposase IS200-like" evidence="1">
    <location>
        <begin position="47"/>
        <end position="179"/>
    </location>
</feature>
<dbReference type="PANTHER" id="PTHR36966:SF1">
    <property type="entry name" value="REP-ASSOCIATED TYROSINE TRANSPOSASE"/>
    <property type="match status" value="1"/>
</dbReference>
<accession>A0A2Z3GJS4</accession>
<dbReference type="GO" id="GO:0006313">
    <property type="term" value="P:DNA transposition"/>
    <property type="evidence" value="ECO:0007669"/>
    <property type="project" value="InterPro"/>
</dbReference>